<comment type="caution">
    <text evidence="1">The sequence shown here is derived from an EMBL/GenBank/DDBJ whole genome shotgun (WGS) entry which is preliminary data.</text>
</comment>
<dbReference type="EMBL" id="CAJNOQ010002895">
    <property type="protein sequence ID" value="CAF0984588.1"/>
    <property type="molecule type" value="Genomic_DNA"/>
</dbReference>
<organism evidence="1 3">
    <name type="scientific">Didymodactylos carnosus</name>
    <dbReference type="NCBI Taxonomy" id="1234261"/>
    <lineage>
        <taxon>Eukaryota</taxon>
        <taxon>Metazoa</taxon>
        <taxon>Spiralia</taxon>
        <taxon>Gnathifera</taxon>
        <taxon>Rotifera</taxon>
        <taxon>Eurotatoria</taxon>
        <taxon>Bdelloidea</taxon>
        <taxon>Philodinida</taxon>
        <taxon>Philodinidae</taxon>
        <taxon>Didymodactylos</taxon>
    </lineage>
</organism>
<name>A0A814FLY2_9BILA</name>
<proteinExistence type="predicted"/>
<accession>A0A814FLY2</accession>
<dbReference type="EMBL" id="CAJOBC010002895">
    <property type="protein sequence ID" value="CAF3756899.1"/>
    <property type="molecule type" value="Genomic_DNA"/>
</dbReference>
<dbReference type="OrthoDB" id="10053660at2759"/>
<sequence>MRFTFRRNENPQEQFNDYFSTYRTSFWIDRQWYFRARWGLCREHLSICLYSLPYAFHGYLIPVNISHLQTESTCPADLSFSYDSVRQIGYEPWMFNDRVMSRVQLMNIESLSVGLPLDSRSRFVIPTFSNLRSLTIDNLPADSELDLQEILDCSPDLKSLSFSSWTTTTVPPYSLESSSIYRLNVNPYGEFDRRYSYNPAQCVELGRSPLGRQCRVLNIQAEELFCILVLTSMMGKLRTVHIQFENGPYYELHQKEIIHALQECLSSRWTITKYSYGNITIQS</sequence>
<reference evidence="1" key="1">
    <citation type="submission" date="2021-02" db="EMBL/GenBank/DDBJ databases">
        <authorList>
            <person name="Nowell W R."/>
        </authorList>
    </citation>
    <scope>NUCLEOTIDE SEQUENCE</scope>
</reference>
<evidence type="ECO:0000313" key="3">
    <source>
        <dbReference type="Proteomes" id="UP000663829"/>
    </source>
</evidence>
<dbReference type="Proteomes" id="UP000681722">
    <property type="component" value="Unassembled WGS sequence"/>
</dbReference>
<dbReference type="AlphaFoldDB" id="A0A814FLY2"/>
<protein>
    <submittedName>
        <fullName evidence="1">Uncharacterized protein</fullName>
    </submittedName>
</protein>
<evidence type="ECO:0000313" key="1">
    <source>
        <dbReference type="EMBL" id="CAF0984588.1"/>
    </source>
</evidence>
<gene>
    <name evidence="1" type="ORF">GPM918_LOCUS12931</name>
    <name evidence="2" type="ORF">SRO942_LOCUS12931</name>
</gene>
<evidence type="ECO:0000313" key="2">
    <source>
        <dbReference type="EMBL" id="CAF3756899.1"/>
    </source>
</evidence>
<dbReference type="Proteomes" id="UP000663829">
    <property type="component" value="Unassembled WGS sequence"/>
</dbReference>
<keyword evidence="3" id="KW-1185">Reference proteome</keyword>